<keyword evidence="3" id="KW-0804">Transcription</keyword>
<dbReference type="EMBL" id="JBBMQO010000001">
    <property type="protein sequence ID" value="MEM5500326.1"/>
    <property type="molecule type" value="Genomic_DNA"/>
</dbReference>
<evidence type="ECO:0000313" key="6">
    <source>
        <dbReference type="Proteomes" id="UP001477870"/>
    </source>
</evidence>
<keyword evidence="6" id="KW-1185">Reference proteome</keyword>
<evidence type="ECO:0000256" key="1">
    <source>
        <dbReference type="ARBA" id="ARBA00023015"/>
    </source>
</evidence>
<evidence type="ECO:0000259" key="4">
    <source>
        <dbReference type="PROSITE" id="PS50949"/>
    </source>
</evidence>
<dbReference type="PRINTS" id="PR00035">
    <property type="entry name" value="HTHGNTR"/>
</dbReference>
<reference evidence="5 6" key="1">
    <citation type="submission" date="2024-03" db="EMBL/GenBank/DDBJ databases">
        <title>Community enrichment and isolation of bacterial strains for fucoidan degradation.</title>
        <authorList>
            <person name="Sichert A."/>
        </authorList>
    </citation>
    <scope>NUCLEOTIDE SEQUENCE [LARGE SCALE GENOMIC DNA]</scope>
    <source>
        <strain evidence="5 6">AS62</strain>
    </source>
</reference>
<evidence type="ECO:0000256" key="2">
    <source>
        <dbReference type="ARBA" id="ARBA00023125"/>
    </source>
</evidence>
<dbReference type="SMART" id="SM00895">
    <property type="entry name" value="FCD"/>
    <property type="match status" value="1"/>
</dbReference>
<dbReference type="PANTHER" id="PTHR43537">
    <property type="entry name" value="TRANSCRIPTIONAL REGULATOR, GNTR FAMILY"/>
    <property type="match status" value="1"/>
</dbReference>
<accession>A0ABU9T2G5</accession>
<dbReference type="SUPFAM" id="SSF48008">
    <property type="entry name" value="GntR ligand-binding domain-like"/>
    <property type="match status" value="1"/>
</dbReference>
<dbReference type="SMART" id="SM00345">
    <property type="entry name" value="HTH_GNTR"/>
    <property type="match status" value="1"/>
</dbReference>
<dbReference type="InterPro" id="IPR036390">
    <property type="entry name" value="WH_DNA-bd_sf"/>
</dbReference>
<comment type="caution">
    <text evidence="5">The sequence shown here is derived from an EMBL/GenBank/DDBJ whole genome shotgun (WGS) entry which is preliminary data.</text>
</comment>
<gene>
    <name evidence="5" type="ORF">WNY59_01845</name>
</gene>
<dbReference type="Proteomes" id="UP001477870">
    <property type="component" value="Unassembled WGS sequence"/>
</dbReference>
<dbReference type="PROSITE" id="PS50949">
    <property type="entry name" value="HTH_GNTR"/>
    <property type="match status" value="1"/>
</dbReference>
<dbReference type="Pfam" id="PF00392">
    <property type="entry name" value="GntR"/>
    <property type="match status" value="1"/>
</dbReference>
<sequence>MATNKQSVALVMVGSSNSAERIVQDGTLADRAYERILTMILDGDIPVGEKMPPENQLCKELDVSRPVLRQALKQLRSDEVIVSRQGSGSYVIRKPEKAALDFAPVGSIADIQRTFEFRAAIEGEAAYLAALRRTDADLARLKSILQELDRCIEQAELGVVADEEFHMAICEISTNPYFTAARSSMENNILTGMNLTRNLSLTKPRERLALVQDEHYAIFKAIKNKDAAAARTAMRAHVENARKRVFEGGV</sequence>
<proteinExistence type="predicted"/>
<dbReference type="PANTHER" id="PTHR43537:SF5">
    <property type="entry name" value="UXU OPERON TRANSCRIPTIONAL REGULATOR"/>
    <property type="match status" value="1"/>
</dbReference>
<protein>
    <submittedName>
        <fullName evidence="5">FadR/GntR family transcriptional regulator</fullName>
    </submittedName>
</protein>
<dbReference type="RefSeq" id="WP_342846421.1">
    <property type="nucleotide sequence ID" value="NZ_JBBMQO010000001.1"/>
</dbReference>
<dbReference type="InterPro" id="IPR011711">
    <property type="entry name" value="GntR_C"/>
</dbReference>
<dbReference type="InterPro" id="IPR008920">
    <property type="entry name" value="TF_FadR/GntR_C"/>
</dbReference>
<evidence type="ECO:0000256" key="3">
    <source>
        <dbReference type="ARBA" id="ARBA00023163"/>
    </source>
</evidence>
<name>A0ABU9T2G5_9HYPH</name>
<dbReference type="Pfam" id="PF07729">
    <property type="entry name" value="FCD"/>
    <property type="match status" value="1"/>
</dbReference>
<dbReference type="SUPFAM" id="SSF46785">
    <property type="entry name" value="Winged helix' DNA-binding domain"/>
    <property type="match status" value="1"/>
</dbReference>
<keyword evidence="1" id="KW-0805">Transcription regulation</keyword>
<dbReference type="InterPro" id="IPR000524">
    <property type="entry name" value="Tscrpt_reg_HTH_GntR"/>
</dbReference>
<dbReference type="Gene3D" id="1.10.10.10">
    <property type="entry name" value="Winged helix-like DNA-binding domain superfamily/Winged helix DNA-binding domain"/>
    <property type="match status" value="1"/>
</dbReference>
<feature type="domain" description="HTH gntR-type" evidence="4">
    <location>
        <begin position="26"/>
        <end position="94"/>
    </location>
</feature>
<dbReference type="CDD" id="cd07377">
    <property type="entry name" value="WHTH_GntR"/>
    <property type="match status" value="1"/>
</dbReference>
<dbReference type="InterPro" id="IPR036388">
    <property type="entry name" value="WH-like_DNA-bd_sf"/>
</dbReference>
<dbReference type="Gene3D" id="1.20.120.530">
    <property type="entry name" value="GntR ligand-binding domain-like"/>
    <property type="match status" value="1"/>
</dbReference>
<evidence type="ECO:0000313" key="5">
    <source>
        <dbReference type="EMBL" id="MEM5500326.1"/>
    </source>
</evidence>
<organism evidence="5 6">
    <name type="scientific">Ahrensia kielensis</name>
    <dbReference type="NCBI Taxonomy" id="76980"/>
    <lineage>
        <taxon>Bacteria</taxon>
        <taxon>Pseudomonadati</taxon>
        <taxon>Pseudomonadota</taxon>
        <taxon>Alphaproteobacteria</taxon>
        <taxon>Hyphomicrobiales</taxon>
        <taxon>Ahrensiaceae</taxon>
        <taxon>Ahrensia</taxon>
    </lineage>
</organism>
<keyword evidence="2" id="KW-0238">DNA-binding</keyword>